<dbReference type="Pfam" id="PF03629">
    <property type="entry name" value="SASA"/>
    <property type="match status" value="1"/>
</dbReference>
<dbReference type="PANTHER" id="PTHR22901:SF0">
    <property type="entry name" value="SIALATE O-ACETYLESTERASE"/>
    <property type="match status" value="1"/>
</dbReference>
<evidence type="ECO:0000259" key="2">
    <source>
        <dbReference type="Pfam" id="PF03629"/>
    </source>
</evidence>
<name>B7B5N8_9BACT</name>
<gene>
    <name evidence="3" type="ORF">PRABACTJOHN_00332</name>
</gene>
<dbReference type="InterPro" id="IPR036514">
    <property type="entry name" value="SGNH_hydro_sf"/>
</dbReference>
<dbReference type="InterPro" id="IPR005181">
    <property type="entry name" value="SASA"/>
</dbReference>
<dbReference type="EMBL" id="ABYH01000031">
    <property type="protein sequence ID" value="EEC98268.1"/>
    <property type="molecule type" value="Genomic_DNA"/>
</dbReference>
<protein>
    <recommendedName>
        <fullName evidence="2">Sialate O-acetylesterase domain-containing protein</fullName>
    </recommendedName>
</protein>
<feature type="domain" description="Sialate O-acetylesterase" evidence="2">
    <location>
        <begin position="418"/>
        <end position="525"/>
    </location>
</feature>
<dbReference type="AlphaFoldDB" id="B7B5N8"/>
<dbReference type="PANTHER" id="PTHR22901">
    <property type="entry name" value="SIALATE O-ACETYLESTERASE"/>
    <property type="match status" value="1"/>
</dbReference>
<dbReference type="HOGENOM" id="CLU_015150_2_0_10"/>
<dbReference type="Gene3D" id="2.60.120.260">
    <property type="entry name" value="Galactose-binding domain-like"/>
    <property type="match status" value="1"/>
</dbReference>
<dbReference type="Proteomes" id="UP000005510">
    <property type="component" value="Unassembled WGS sequence"/>
</dbReference>
<dbReference type="InterPro" id="IPR008979">
    <property type="entry name" value="Galactose-bd-like_sf"/>
</dbReference>
<evidence type="ECO:0000256" key="1">
    <source>
        <dbReference type="ARBA" id="ARBA00022801"/>
    </source>
</evidence>
<dbReference type="STRING" id="537006.PRABACTJOHN_00332"/>
<dbReference type="GO" id="GO:0005975">
    <property type="term" value="P:carbohydrate metabolic process"/>
    <property type="evidence" value="ECO:0007669"/>
    <property type="project" value="TreeGrafter"/>
</dbReference>
<proteinExistence type="predicted"/>
<evidence type="ECO:0000313" key="4">
    <source>
        <dbReference type="Proteomes" id="UP000005510"/>
    </source>
</evidence>
<dbReference type="Gene3D" id="3.40.50.1110">
    <property type="entry name" value="SGNH hydrolase"/>
    <property type="match status" value="2"/>
</dbReference>
<dbReference type="GO" id="GO:0001681">
    <property type="term" value="F:sialate O-acetylesterase activity"/>
    <property type="evidence" value="ECO:0007669"/>
    <property type="project" value="InterPro"/>
</dbReference>
<evidence type="ECO:0000313" key="3">
    <source>
        <dbReference type="EMBL" id="EEC98268.1"/>
    </source>
</evidence>
<accession>B7B5N8</accession>
<reference evidence="3 4" key="1">
    <citation type="submission" date="2008-10" db="EMBL/GenBank/DDBJ databases">
        <title>Draft genome sequence of Parabacteroides johnsonii (DSM 18315).</title>
        <authorList>
            <person name="Sudarsanam P."/>
            <person name="Ley R."/>
            <person name="Guruge J."/>
            <person name="Turnbaugh P.J."/>
            <person name="Mahowald M."/>
            <person name="Liep D."/>
            <person name="Gordon J."/>
        </authorList>
    </citation>
    <scope>NUCLEOTIDE SEQUENCE [LARGE SCALE GENOMIC DNA]</scope>
    <source>
        <strain evidence="3 4">DSM 18315</strain>
    </source>
</reference>
<dbReference type="SUPFAM" id="SSF49785">
    <property type="entry name" value="Galactose-binding domain-like"/>
    <property type="match status" value="1"/>
</dbReference>
<comment type="caution">
    <text evidence="3">The sequence shown here is derived from an EMBL/GenBank/DDBJ whole genome shotgun (WGS) entry which is preliminary data.</text>
</comment>
<organism evidence="3 4">
    <name type="scientific">Parabacteroides johnsonii DSM 18315</name>
    <dbReference type="NCBI Taxonomy" id="537006"/>
    <lineage>
        <taxon>Bacteria</taxon>
        <taxon>Pseudomonadati</taxon>
        <taxon>Bacteroidota</taxon>
        <taxon>Bacteroidia</taxon>
        <taxon>Bacteroidales</taxon>
        <taxon>Tannerellaceae</taxon>
        <taxon>Parabacteroides</taxon>
    </lineage>
</organism>
<keyword evidence="1" id="KW-0378">Hydrolase</keyword>
<dbReference type="SUPFAM" id="SSF52266">
    <property type="entry name" value="SGNH hydrolase"/>
    <property type="match status" value="1"/>
</dbReference>
<reference evidence="3 4" key="2">
    <citation type="submission" date="2008-10" db="EMBL/GenBank/DDBJ databases">
        <authorList>
            <person name="Fulton L."/>
            <person name="Clifton S."/>
            <person name="Fulton B."/>
            <person name="Xu J."/>
            <person name="Minx P."/>
            <person name="Pepin K.H."/>
            <person name="Johnson M."/>
            <person name="Bhonagiri V."/>
            <person name="Nash W.E."/>
            <person name="Mardis E.R."/>
            <person name="Wilson R.K."/>
        </authorList>
    </citation>
    <scope>NUCLEOTIDE SEQUENCE [LARGE SCALE GENOMIC DNA]</scope>
    <source>
        <strain evidence="3 4">DSM 18315</strain>
    </source>
</reference>
<sequence>MVNRWFFLFFIFIVYSEPALCKLRVSGLFADNMVLQRDEPIFVQGTATPGDKVSVAFHLSSVSCKVNEKGCWQVRLPAEKAGGPYLLAVWTEEETLSFKNVLVGDVWFASGQSNMEHPIEGWEWLPNSSIYRCEEELVDSDYPEIRLFTVPKYPASIEVEEVPIKEWKIPEPESLRGFSSTAWFFAKALYKKLQVPVGIINCSWAGTSIKAWESKAVLNEFKDSLNFKGTPPIPDRDKVVEALRANQQRRCQISIPREGQVREIGLLPTVAWTPFDLKKIPASSEVFWLKKEIDLPERYAKEPLFLSLGLLNRQSIIYFNGREIGEYMYPEPAIALIPKSCICPGRNELLVRLAQPFGPPSVKGDKSLFFMSTRDAGFREDLSEGWSITVQDSILKPEAEYQNYPGALFNGMVHPCLEYNVKGVIWYQGENDVWKPELYAEMFRALILDWRKKWKKEDLPFLYVQISLLPEIDPEAGEPPYQLFREKQCVALPNTGMAYSLDIGDPYDVHPRNKKVVGERLAEQAFRIVYEIK</sequence>
<dbReference type="InterPro" id="IPR039329">
    <property type="entry name" value="SIAE"/>
</dbReference>